<accession>A0A8J2PTR2</accession>
<proteinExistence type="predicted"/>
<organism evidence="1 2">
    <name type="scientific">Allacma fusca</name>
    <dbReference type="NCBI Taxonomy" id="39272"/>
    <lineage>
        <taxon>Eukaryota</taxon>
        <taxon>Metazoa</taxon>
        <taxon>Ecdysozoa</taxon>
        <taxon>Arthropoda</taxon>
        <taxon>Hexapoda</taxon>
        <taxon>Collembola</taxon>
        <taxon>Symphypleona</taxon>
        <taxon>Sminthuridae</taxon>
        <taxon>Allacma</taxon>
    </lineage>
</organism>
<sequence length="28" mass="3385">KLNFEKVNLNFSVERDEKAEVIIFLLIY</sequence>
<name>A0A8J2PTR2_9HEXA</name>
<reference evidence="1" key="1">
    <citation type="submission" date="2021-06" db="EMBL/GenBank/DDBJ databases">
        <authorList>
            <person name="Hodson N. C."/>
            <person name="Mongue J. A."/>
            <person name="Jaron S. K."/>
        </authorList>
    </citation>
    <scope>NUCLEOTIDE SEQUENCE</scope>
</reference>
<dbReference type="AlphaFoldDB" id="A0A8J2PTR2"/>
<keyword evidence="2" id="KW-1185">Reference proteome</keyword>
<comment type="caution">
    <text evidence="1">The sequence shown here is derived from an EMBL/GenBank/DDBJ whole genome shotgun (WGS) entry which is preliminary data.</text>
</comment>
<evidence type="ECO:0000313" key="1">
    <source>
        <dbReference type="EMBL" id="CAG7836760.1"/>
    </source>
</evidence>
<protein>
    <submittedName>
        <fullName evidence="1">Uncharacterized protein</fullName>
    </submittedName>
</protein>
<dbReference type="Proteomes" id="UP000708208">
    <property type="component" value="Unassembled WGS sequence"/>
</dbReference>
<feature type="non-terminal residue" evidence="1">
    <location>
        <position position="1"/>
    </location>
</feature>
<dbReference type="EMBL" id="CAJVCH010571146">
    <property type="protein sequence ID" value="CAG7836760.1"/>
    <property type="molecule type" value="Genomic_DNA"/>
</dbReference>
<gene>
    <name evidence="1" type="ORF">AFUS01_LOCUS45966</name>
</gene>
<evidence type="ECO:0000313" key="2">
    <source>
        <dbReference type="Proteomes" id="UP000708208"/>
    </source>
</evidence>